<organism evidence="1 2">
    <name type="scientific">Armillaria borealis</name>
    <dbReference type="NCBI Taxonomy" id="47425"/>
    <lineage>
        <taxon>Eukaryota</taxon>
        <taxon>Fungi</taxon>
        <taxon>Dikarya</taxon>
        <taxon>Basidiomycota</taxon>
        <taxon>Agaricomycotina</taxon>
        <taxon>Agaricomycetes</taxon>
        <taxon>Agaricomycetidae</taxon>
        <taxon>Agaricales</taxon>
        <taxon>Marasmiineae</taxon>
        <taxon>Physalacriaceae</taxon>
        <taxon>Armillaria</taxon>
    </lineage>
</organism>
<evidence type="ECO:0000313" key="1">
    <source>
        <dbReference type="EMBL" id="KAK0435714.1"/>
    </source>
</evidence>
<dbReference type="AlphaFoldDB" id="A0AA39J6I8"/>
<feature type="non-terminal residue" evidence="1">
    <location>
        <position position="1"/>
    </location>
</feature>
<comment type="caution">
    <text evidence="1">The sequence shown here is derived from an EMBL/GenBank/DDBJ whole genome shotgun (WGS) entry which is preliminary data.</text>
</comment>
<sequence length="53" mass="6142">LAFLPITTLDSLGRPWGSTPAGPDGEPGFISILHYYSLRRRSVHWLSERFWRQ</sequence>
<dbReference type="Proteomes" id="UP001175226">
    <property type="component" value="Unassembled WGS sequence"/>
</dbReference>
<protein>
    <submittedName>
        <fullName evidence="1">Uncharacterized protein</fullName>
    </submittedName>
</protein>
<evidence type="ECO:0000313" key="2">
    <source>
        <dbReference type="Proteomes" id="UP001175226"/>
    </source>
</evidence>
<name>A0AA39J6I8_9AGAR</name>
<gene>
    <name evidence="1" type="ORF">EV421DRAFT_1716493</name>
</gene>
<accession>A0AA39J6I8</accession>
<keyword evidence="2" id="KW-1185">Reference proteome</keyword>
<reference evidence="1" key="1">
    <citation type="submission" date="2023-06" db="EMBL/GenBank/DDBJ databases">
        <authorList>
            <consortium name="Lawrence Berkeley National Laboratory"/>
            <person name="Ahrendt S."/>
            <person name="Sahu N."/>
            <person name="Indic B."/>
            <person name="Wong-Bajracharya J."/>
            <person name="Merenyi Z."/>
            <person name="Ke H.-M."/>
            <person name="Monk M."/>
            <person name="Kocsube S."/>
            <person name="Drula E."/>
            <person name="Lipzen A."/>
            <person name="Balint B."/>
            <person name="Henrissat B."/>
            <person name="Andreopoulos B."/>
            <person name="Martin F.M."/>
            <person name="Harder C.B."/>
            <person name="Rigling D."/>
            <person name="Ford K.L."/>
            <person name="Foster G.D."/>
            <person name="Pangilinan J."/>
            <person name="Papanicolaou A."/>
            <person name="Barry K."/>
            <person name="LaButti K."/>
            <person name="Viragh M."/>
            <person name="Koriabine M."/>
            <person name="Yan M."/>
            <person name="Riley R."/>
            <person name="Champramary S."/>
            <person name="Plett K.L."/>
            <person name="Tsai I.J."/>
            <person name="Slot J."/>
            <person name="Sipos G."/>
            <person name="Plett J."/>
            <person name="Nagy L.G."/>
            <person name="Grigoriev I.V."/>
        </authorList>
    </citation>
    <scope>NUCLEOTIDE SEQUENCE</scope>
    <source>
        <strain evidence="1">FPL87.14</strain>
    </source>
</reference>
<dbReference type="EMBL" id="JAUEPT010000060">
    <property type="protein sequence ID" value="KAK0435714.1"/>
    <property type="molecule type" value="Genomic_DNA"/>
</dbReference>
<proteinExistence type="predicted"/>